<dbReference type="EMBL" id="CP036279">
    <property type="protein sequence ID" value="QDU62796.1"/>
    <property type="molecule type" value="Genomic_DNA"/>
</dbReference>
<proteinExistence type="predicted"/>
<keyword evidence="3" id="KW-1185">Reference proteome</keyword>
<protein>
    <submittedName>
        <fullName evidence="2">PilZ domain protein</fullName>
    </submittedName>
</protein>
<gene>
    <name evidence="2" type="ORF">Pan216_36660</name>
</gene>
<feature type="domain" description="PilZ" evidence="1">
    <location>
        <begin position="39"/>
        <end position="108"/>
    </location>
</feature>
<evidence type="ECO:0000259" key="1">
    <source>
        <dbReference type="Pfam" id="PF07238"/>
    </source>
</evidence>
<dbReference type="InterPro" id="IPR009875">
    <property type="entry name" value="PilZ_domain"/>
</dbReference>
<evidence type="ECO:0000313" key="2">
    <source>
        <dbReference type="EMBL" id="QDU62796.1"/>
    </source>
</evidence>
<name>A0A518B750_9BACT</name>
<organism evidence="2 3">
    <name type="scientific">Kolteria novifilia</name>
    <dbReference type="NCBI Taxonomy" id="2527975"/>
    <lineage>
        <taxon>Bacteria</taxon>
        <taxon>Pseudomonadati</taxon>
        <taxon>Planctomycetota</taxon>
        <taxon>Planctomycetia</taxon>
        <taxon>Kolteriales</taxon>
        <taxon>Kolteriaceae</taxon>
        <taxon>Kolteria</taxon>
    </lineage>
</organism>
<evidence type="ECO:0000313" key="3">
    <source>
        <dbReference type="Proteomes" id="UP000317093"/>
    </source>
</evidence>
<sequence length="118" mass="13362">MDETSGGEKKKTDGEVRRAYKRRTAKGIALCRMGRWGTGPEIKAKIVDVSQDGAAVIVSKPMTIGEEFEMELCGQFSRKGVRTRAVVRNVREEETKEWFIGCQFEKRLGYDTLSQLSR</sequence>
<dbReference type="Proteomes" id="UP000317093">
    <property type="component" value="Chromosome"/>
</dbReference>
<accession>A0A518B750</accession>
<dbReference type="RefSeq" id="WP_145259796.1">
    <property type="nucleotide sequence ID" value="NZ_CP036279.1"/>
</dbReference>
<dbReference type="GO" id="GO:0035438">
    <property type="term" value="F:cyclic-di-GMP binding"/>
    <property type="evidence" value="ECO:0007669"/>
    <property type="project" value="InterPro"/>
</dbReference>
<dbReference type="KEGG" id="knv:Pan216_36660"/>
<dbReference type="AlphaFoldDB" id="A0A518B750"/>
<dbReference type="Pfam" id="PF07238">
    <property type="entry name" value="PilZ"/>
    <property type="match status" value="1"/>
</dbReference>
<dbReference type="SUPFAM" id="SSF141371">
    <property type="entry name" value="PilZ domain-like"/>
    <property type="match status" value="1"/>
</dbReference>
<reference evidence="2 3" key="1">
    <citation type="submission" date="2019-02" db="EMBL/GenBank/DDBJ databases">
        <title>Deep-cultivation of Planctomycetes and their phenomic and genomic characterization uncovers novel biology.</title>
        <authorList>
            <person name="Wiegand S."/>
            <person name="Jogler M."/>
            <person name="Boedeker C."/>
            <person name="Pinto D."/>
            <person name="Vollmers J."/>
            <person name="Rivas-Marin E."/>
            <person name="Kohn T."/>
            <person name="Peeters S.H."/>
            <person name="Heuer A."/>
            <person name="Rast P."/>
            <person name="Oberbeckmann S."/>
            <person name="Bunk B."/>
            <person name="Jeske O."/>
            <person name="Meyerdierks A."/>
            <person name="Storesund J.E."/>
            <person name="Kallscheuer N."/>
            <person name="Luecker S."/>
            <person name="Lage O.M."/>
            <person name="Pohl T."/>
            <person name="Merkel B.J."/>
            <person name="Hornburger P."/>
            <person name="Mueller R.-W."/>
            <person name="Bruemmer F."/>
            <person name="Labrenz M."/>
            <person name="Spormann A.M."/>
            <person name="Op den Camp H."/>
            <person name="Overmann J."/>
            <person name="Amann R."/>
            <person name="Jetten M.S.M."/>
            <person name="Mascher T."/>
            <person name="Medema M.H."/>
            <person name="Devos D.P."/>
            <person name="Kaster A.-K."/>
            <person name="Ovreas L."/>
            <person name="Rohde M."/>
            <person name="Galperin M.Y."/>
            <person name="Jogler C."/>
        </authorList>
    </citation>
    <scope>NUCLEOTIDE SEQUENCE [LARGE SCALE GENOMIC DNA]</scope>
    <source>
        <strain evidence="2 3">Pan216</strain>
    </source>
</reference>
<dbReference type="Gene3D" id="2.40.10.220">
    <property type="entry name" value="predicted glycosyltransferase like domains"/>
    <property type="match status" value="1"/>
</dbReference>